<feature type="compositionally biased region" description="Acidic residues" evidence="1">
    <location>
        <begin position="87"/>
        <end position="97"/>
    </location>
</feature>
<reference evidence="4" key="1">
    <citation type="journal article" date="2017" name="Virus Evol.">
        <title>Diverse and highly recombinant anelloviruses associated with Weddell seals in Antarctica.</title>
        <authorList>
            <person name="Fahsbender E."/>
            <person name="Burns J.M."/>
            <person name="Kim S."/>
            <person name="Kraberger S."/>
            <person name="Frankfurter G."/>
            <person name="Eilers A."/>
            <person name="Shero M."/>
            <person name="Beltran R."/>
            <person name="Kirkham A."/>
            <person name="McCorkell R."/>
            <person name="Berngartt R."/>
            <person name="Male M.F."/>
            <person name="Ballard G."/>
            <person name="Ainley D.G."/>
            <person name="Breitbart M."/>
            <person name="Varsani A."/>
        </authorList>
    </citation>
    <scope>NUCLEOTIDE SEQUENCE</scope>
    <source>
        <strain evidence="3">TTLwV-1_gt19_wsn21</strain>
        <strain evidence="4">TTLwV-1_gt19_wsv25</strain>
        <strain evidence="5">TTLwV-1_gt19_wsv36</strain>
    </source>
</reference>
<dbReference type="EMBL" id="KY246483">
    <property type="protein sequence ID" value="ASA48506.1"/>
    <property type="molecule type" value="Genomic_DNA"/>
</dbReference>
<evidence type="ECO:0000256" key="1">
    <source>
        <dbReference type="SAM" id="MobiDB-lite"/>
    </source>
</evidence>
<evidence type="ECO:0000313" key="4">
    <source>
        <dbReference type="EMBL" id="ASA48974.1"/>
    </source>
</evidence>
<feature type="region of interest" description="Disordered" evidence="1">
    <location>
        <begin position="57"/>
        <end position="97"/>
    </location>
</feature>
<feature type="domain" description="Hepatitis TT virus Orf2/Gyrovirus Vp2 N-terminal" evidence="2">
    <location>
        <begin position="22"/>
        <end position="66"/>
    </location>
</feature>
<evidence type="ECO:0000313" key="3">
    <source>
        <dbReference type="EMBL" id="ASA48506.1"/>
    </source>
</evidence>
<protein>
    <submittedName>
        <fullName evidence="4">ORF2</fullName>
    </submittedName>
</protein>
<dbReference type="EMBL" id="KY246600">
    <property type="protein sequence ID" value="ASA48974.1"/>
    <property type="molecule type" value="Genomic_DNA"/>
</dbReference>
<evidence type="ECO:0000259" key="2">
    <source>
        <dbReference type="Pfam" id="PF02957"/>
    </source>
</evidence>
<proteinExistence type="predicted"/>
<sequence>MASLPAIGVSDNPDLHHPLKFRQAEAKWKRGVSVAHAAFCACGNFLLHFKWCGEGRRDTENREGADGEVAENTCTGDGDITGHTGGEEDITDIELLQ</sequence>
<name>A0A1Z2RWI1_9VIRU</name>
<dbReference type="Pfam" id="PF02957">
    <property type="entry name" value="TT_ORF2-like"/>
    <property type="match status" value="1"/>
</dbReference>
<accession>A0A1Z2RWI1</accession>
<organism evidence="4">
    <name type="scientific">Torque teno Leptonychotes weddellii virus-1</name>
    <dbReference type="NCBI Taxonomy" id="2012676"/>
    <lineage>
        <taxon>Viruses</taxon>
        <taxon>Monodnaviria</taxon>
        <taxon>Shotokuvirae</taxon>
        <taxon>Commensaviricota</taxon>
        <taxon>Cardeaviricetes</taxon>
        <taxon>Sanitavirales</taxon>
        <taxon>Anelloviridae</taxon>
        <taxon>Lambdatorquevirus</taxon>
        <taxon>Lambdatorquevirus phoci5</taxon>
    </lineage>
</organism>
<dbReference type="InterPro" id="IPR004118">
    <property type="entry name" value="HEV_TT_vir_Orf2/Gyrovir_Vp2_N"/>
</dbReference>
<evidence type="ECO:0000313" key="5">
    <source>
        <dbReference type="EMBL" id="ASA49026.1"/>
    </source>
</evidence>
<dbReference type="EMBL" id="KY246613">
    <property type="protein sequence ID" value="ASA49026.1"/>
    <property type="molecule type" value="Genomic_DNA"/>
</dbReference>